<accession>A0ACC0MW02</accession>
<keyword evidence="2" id="KW-1185">Reference proteome</keyword>
<gene>
    <name evidence="1" type="ORF">RHMOL_Rhmol08G0321300</name>
</gene>
<proteinExistence type="predicted"/>
<evidence type="ECO:0000313" key="1">
    <source>
        <dbReference type="EMBL" id="KAI8544776.1"/>
    </source>
</evidence>
<reference evidence="1" key="1">
    <citation type="submission" date="2022-02" db="EMBL/GenBank/DDBJ databases">
        <title>Plant Genome Project.</title>
        <authorList>
            <person name="Zhang R.-G."/>
        </authorList>
    </citation>
    <scope>NUCLEOTIDE SEQUENCE</scope>
    <source>
        <strain evidence="1">AT1</strain>
    </source>
</reference>
<name>A0ACC0MW02_RHOML</name>
<organism evidence="1 2">
    <name type="scientific">Rhododendron molle</name>
    <name type="common">Chinese azalea</name>
    <name type="synonym">Azalea mollis</name>
    <dbReference type="NCBI Taxonomy" id="49168"/>
    <lineage>
        <taxon>Eukaryota</taxon>
        <taxon>Viridiplantae</taxon>
        <taxon>Streptophyta</taxon>
        <taxon>Embryophyta</taxon>
        <taxon>Tracheophyta</taxon>
        <taxon>Spermatophyta</taxon>
        <taxon>Magnoliopsida</taxon>
        <taxon>eudicotyledons</taxon>
        <taxon>Gunneridae</taxon>
        <taxon>Pentapetalae</taxon>
        <taxon>asterids</taxon>
        <taxon>Ericales</taxon>
        <taxon>Ericaceae</taxon>
        <taxon>Ericoideae</taxon>
        <taxon>Rhodoreae</taxon>
        <taxon>Rhododendron</taxon>
    </lineage>
</organism>
<sequence length="779" mass="88275">MDRESSSDEEEDRRNLINQNERPPTKSPTKRSTFQIDDGDDDDDNEFKLRNGTTDNATRHLSLPKFSFNKRYLLAIFLPLFIVVVYFTADITTMFQTSISGIKLDSSIDRMRESELHALYLLRQQQLGLLSLWNNSFGTPVNSTSNSSGSPALFEDFKSAMVKQISLNKQIQQVLLSSHEFGSSYWDLEENVTGSSLGGYASLDRCRKVDQKLSERKTIEWKPRSDKYLFAICVSGQMSNHLICLEKHMFFAVLLNRVLVIPSSKVDYEFNRVLDIDHINKCLGRKVVVTFEEFSEAKKKHLHIDKFVCYFSLPQLCFMDDERVKKLKSLGVSMNKLEPAWVEDVKKPTKRTMQDVVAKFSSNDDVIAIGDVFFADMEQDLVMQPGGPIAHQCKTLIEPSRLIMLTAQSNAKQPSCFFPIPQAADCIGRVAERANTPVIYLSTDAAESETRLLQSLVVSNGKAVPLVKRPARNSAEKWDALLYRHGLEADPQVLLDCTIGGSFDVKFSGELETVEKSNLLVVGGLVASSMLQVEAMLDKTICAMSTVFIGASGSTFTEDILRLRKDWGSASLCDEYLCQDAKRCCLLDTLQWLRIYRSFSSFAFDFIPLMEIKLMNRAWTGLEKAPPGSFKNKLYGLGLRLLARVKPSEIFLKSISKEVTKVEVTFPSSLSPRLVRRRLRHIAQRGTIIHKRYFYGSVSLLPLTTAFTVLPLPNIPFFWVLFRSYSHWRALKVLQPSKELEELIQRGDIHGGLSECLISTICKTYDLNKIDVLKYQDSI</sequence>
<dbReference type="EMBL" id="CM046395">
    <property type="protein sequence ID" value="KAI8544776.1"/>
    <property type="molecule type" value="Genomic_DNA"/>
</dbReference>
<comment type="caution">
    <text evidence="1">The sequence shown here is derived from an EMBL/GenBank/DDBJ whole genome shotgun (WGS) entry which is preliminary data.</text>
</comment>
<protein>
    <submittedName>
        <fullName evidence="1">Uncharacterized protein</fullName>
    </submittedName>
</protein>
<evidence type="ECO:0000313" key="2">
    <source>
        <dbReference type="Proteomes" id="UP001062846"/>
    </source>
</evidence>
<dbReference type="Proteomes" id="UP001062846">
    <property type="component" value="Chromosome 8"/>
</dbReference>